<dbReference type="InterPro" id="IPR001539">
    <property type="entry name" value="Peptidase_U32"/>
</dbReference>
<dbReference type="PANTHER" id="PTHR30217:SF12">
    <property type="entry name" value="U32 FAMILY PEPTIDASE"/>
    <property type="match status" value="1"/>
</dbReference>
<evidence type="ECO:0000313" key="2">
    <source>
        <dbReference type="Proteomes" id="UP000664417"/>
    </source>
</evidence>
<reference evidence="1" key="1">
    <citation type="submission" date="2021-03" db="EMBL/GenBank/DDBJ databases">
        <authorList>
            <person name="Wang G."/>
        </authorList>
    </citation>
    <scope>NUCLEOTIDE SEQUENCE</scope>
    <source>
        <strain evidence="1">KCTC 12899</strain>
    </source>
</reference>
<dbReference type="RefSeq" id="WP_207860348.1">
    <property type="nucleotide sequence ID" value="NZ_JAFREP010000017.1"/>
</dbReference>
<comment type="caution">
    <text evidence="1">The sequence shown here is derived from an EMBL/GenBank/DDBJ whole genome shotgun (WGS) entry which is preliminary data.</text>
</comment>
<proteinExistence type="predicted"/>
<gene>
    <name evidence="1" type="ORF">J3U88_18105</name>
</gene>
<organism evidence="1 2">
    <name type="scientific">Acanthopleuribacter pedis</name>
    <dbReference type="NCBI Taxonomy" id="442870"/>
    <lineage>
        <taxon>Bacteria</taxon>
        <taxon>Pseudomonadati</taxon>
        <taxon>Acidobacteriota</taxon>
        <taxon>Holophagae</taxon>
        <taxon>Acanthopleuribacterales</taxon>
        <taxon>Acanthopleuribacteraceae</taxon>
        <taxon>Acanthopleuribacter</taxon>
    </lineage>
</organism>
<dbReference type="AlphaFoldDB" id="A0A8J7QAD1"/>
<sequence>MLKTEILAPAGNMAKMQTAIRYGADAVYLAGPKFGLRTAADNFSSEQIGEACAFAHQHGAKVYVVLNGFLFDEDLADLPPFLADLENAGVDAVIVSDLGVMATVARHSKLVLHLSTQASALNTQAAKFWRDQGVKRLVLGREVTIEEAARIRHEADVEVELFGHGAMCMAYSGNCTISNYTAGRDSNRGGCIQSCRFKYRMSDRRGGAGDAGYFLSSKDLQGVAVVDQFVAQSIDSLKIEGRMKSELYVATTVQTYTAARDAAWLKQSGAPVEALMRELNSMSHRDYTSGSLVQKAGADSVYLHEDDHLPHSHDLMGSLIEVTDSHMTLFTRNPLVRGEMIEMLVPRQGVVHLETEAARDITGKAFDRVSSNRVILLPKHPAAQVGHLLRKKRHAPNAETHPQLSQTG</sequence>
<dbReference type="EMBL" id="JAFREP010000017">
    <property type="protein sequence ID" value="MBO1320394.1"/>
    <property type="molecule type" value="Genomic_DNA"/>
</dbReference>
<protein>
    <submittedName>
        <fullName evidence="1">U32 family peptidase</fullName>
    </submittedName>
</protein>
<dbReference type="InterPro" id="IPR051454">
    <property type="entry name" value="RNA/ubiquinone_mod_enzymes"/>
</dbReference>
<dbReference type="PROSITE" id="PS01276">
    <property type="entry name" value="PEPTIDASE_U32"/>
    <property type="match status" value="1"/>
</dbReference>
<evidence type="ECO:0000313" key="1">
    <source>
        <dbReference type="EMBL" id="MBO1320394.1"/>
    </source>
</evidence>
<dbReference type="Proteomes" id="UP000664417">
    <property type="component" value="Unassembled WGS sequence"/>
</dbReference>
<dbReference type="PANTHER" id="PTHR30217">
    <property type="entry name" value="PEPTIDASE U32 FAMILY"/>
    <property type="match status" value="1"/>
</dbReference>
<accession>A0A8J7QAD1</accession>
<keyword evidence="2" id="KW-1185">Reference proteome</keyword>
<name>A0A8J7QAD1_9BACT</name>
<dbReference type="Pfam" id="PF01136">
    <property type="entry name" value="Peptidase_U32"/>
    <property type="match status" value="1"/>
</dbReference>